<protein>
    <submittedName>
        <fullName evidence="2">Uncharacterized protein</fullName>
    </submittedName>
</protein>
<dbReference type="EMBL" id="JXTB01000085">
    <property type="protein sequence ID" value="PON65725.1"/>
    <property type="molecule type" value="Genomic_DNA"/>
</dbReference>
<reference evidence="3" key="1">
    <citation type="submission" date="2016-06" db="EMBL/GenBank/DDBJ databases">
        <title>Parallel loss of symbiosis genes in relatives of nitrogen-fixing non-legume Parasponia.</title>
        <authorList>
            <person name="Van Velzen R."/>
            <person name="Holmer R."/>
            <person name="Bu F."/>
            <person name="Rutten L."/>
            <person name="Van Zeijl A."/>
            <person name="Liu W."/>
            <person name="Santuari L."/>
            <person name="Cao Q."/>
            <person name="Sharma T."/>
            <person name="Shen D."/>
            <person name="Roswanjaya Y."/>
            <person name="Wardhani T."/>
            <person name="Kalhor M.S."/>
            <person name="Jansen J."/>
            <person name="Van den Hoogen J."/>
            <person name="Gungor B."/>
            <person name="Hartog M."/>
            <person name="Hontelez J."/>
            <person name="Verver J."/>
            <person name="Yang W.-C."/>
            <person name="Schijlen E."/>
            <person name="Repin R."/>
            <person name="Schilthuizen M."/>
            <person name="Schranz E."/>
            <person name="Heidstra R."/>
            <person name="Miyata K."/>
            <person name="Fedorova E."/>
            <person name="Kohlen W."/>
            <person name="Bisseling T."/>
            <person name="Smit S."/>
            <person name="Geurts R."/>
        </authorList>
    </citation>
    <scope>NUCLEOTIDE SEQUENCE [LARGE SCALE GENOMIC DNA]</scope>
    <source>
        <strain evidence="3">cv. WU1-14</strain>
    </source>
</reference>
<proteinExistence type="predicted"/>
<evidence type="ECO:0000313" key="3">
    <source>
        <dbReference type="Proteomes" id="UP000237105"/>
    </source>
</evidence>
<feature type="compositionally biased region" description="Polar residues" evidence="1">
    <location>
        <begin position="13"/>
        <end position="27"/>
    </location>
</feature>
<accession>A0A2P5CXL4</accession>
<sequence>MWFCCEGERQVPSPLTSPQFKLSTSRY</sequence>
<feature type="region of interest" description="Disordered" evidence="1">
    <location>
        <begin position="1"/>
        <end position="27"/>
    </location>
</feature>
<gene>
    <name evidence="2" type="ORF">PanWU01x14_114680</name>
</gene>
<dbReference type="Proteomes" id="UP000237105">
    <property type="component" value="Unassembled WGS sequence"/>
</dbReference>
<dbReference type="AlphaFoldDB" id="A0A2P5CXL4"/>
<keyword evidence="3" id="KW-1185">Reference proteome</keyword>
<name>A0A2P5CXL4_PARAD</name>
<evidence type="ECO:0000313" key="2">
    <source>
        <dbReference type="EMBL" id="PON65725.1"/>
    </source>
</evidence>
<comment type="caution">
    <text evidence="2">The sequence shown here is derived from an EMBL/GenBank/DDBJ whole genome shotgun (WGS) entry which is preliminary data.</text>
</comment>
<organism evidence="2 3">
    <name type="scientific">Parasponia andersonii</name>
    <name type="common">Sponia andersonii</name>
    <dbReference type="NCBI Taxonomy" id="3476"/>
    <lineage>
        <taxon>Eukaryota</taxon>
        <taxon>Viridiplantae</taxon>
        <taxon>Streptophyta</taxon>
        <taxon>Embryophyta</taxon>
        <taxon>Tracheophyta</taxon>
        <taxon>Spermatophyta</taxon>
        <taxon>Magnoliopsida</taxon>
        <taxon>eudicotyledons</taxon>
        <taxon>Gunneridae</taxon>
        <taxon>Pentapetalae</taxon>
        <taxon>rosids</taxon>
        <taxon>fabids</taxon>
        <taxon>Rosales</taxon>
        <taxon>Cannabaceae</taxon>
        <taxon>Parasponia</taxon>
    </lineage>
</organism>
<evidence type="ECO:0000256" key="1">
    <source>
        <dbReference type="SAM" id="MobiDB-lite"/>
    </source>
</evidence>